<dbReference type="AlphaFoldDB" id="A0A069NUY6"/>
<organism evidence="2 3">
    <name type="scientific">Caballeronia grimmiae</name>
    <dbReference type="NCBI Taxonomy" id="1071679"/>
    <lineage>
        <taxon>Bacteria</taxon>
        <taxon>Pseudomonadati</taxon>
        <taxon>Pseudomonadota</taxon>
        <taxon>Betaproteobacteria</taxon>
        <taxon>Burkholderiales</taxon>
        <taxon>Burkholderiaceae</taxon>
        <taxon>Caballeronia</taxon>
    </lineage>
</organism>
<dbReference type="EMBL" id="JFHE01000020">
    <property type="protein sequence ID" value="KDR32218.1"/>
    <property type="molecule type" value="Genomic_DNA"/>
</dbReference>
<gene>
    <name evidence="2" type="ORF">BG57_12160</name>
</gene>
<evidence type="ECO:0000313" key="2">
    <source>
        <dbReference type="EMBL" id="KDR32218.1"/>
    </source>
</evidence>
<evidence type="ECO:0000313" key="3">
    <source>
        <dbReference type="Proteomes" id="UP000027439"/>
    </source>
</evidence>
<sequence>MKYRVRLKGTSTRITRRSSIASKSPRHDLLVRSIRRVALAGSGTEAAAVAEAAFDGAEVGGLGAAHTAIAARTDSPKEHDNKHV</sequence>
<dbReference type="Proteomes" id="UP000027439">
    <property type="component" value="Unassembled WGS sequence"/>
</dbReference>
<accession>A0A069NUY6</accession>
<proteinExistence type="predicted"/>
<protein>
    <submittedName>
        <fullName evidence="2">Uncharacterized protein</fullName>
    </submittedName>
</protein>
<feature type="compositionally biased region" description="Low complexity" evidence="1">
    <location>
        <begin position="10"/>
        <end position="20"/>
    </location>
</feature>
<name>A0A069NUY6_9BURK</name>
<reference evidence="2 3" key="1">
    <citation type="submission" date="2014-03" db="EMBL/GenBank/DDBJ databases">
        <title>Draft Genome Sequences of Four Burkholderia Strains.</title>
        <authorList>
            <person name="Liu X.Y."/>
            <person name="Li C.X."/>
            <person name="Xu J.H."/>
        </authorList>
    </citation>
    <scope>NUCLEOTIDE SEQUENCE [LARGE SCALE GENOMIC DNA]</scope>
    <source>
        <strain evidence="2 3">R27</strain>
    </source>
</reference>
<comment type="caution">
    <text evidence="2">The sequence shown here is derived from an EMBL/GenBank/DDBJ whole genome shotgun (WGS) entry which is preliminary data.</text>
</comment>
<feature type="region of interest" description="Disordered" evidence="1">
    <location>
        <begin position="1"/>
        <end position="21"/>
    </location>
</feature>
<evidence type="ECO:0000256" key="1">
    <source>
        <dbReference type="SAM" id="MobiDB-lite"/>
    </source>
</evidence>